<name>A0ABD6ESI9_9BILA</name>
<protein>
    <recommendedName>
        <fullName evidence="5">G-protein coupled receptors family 1 profile domain-containing protein</fullName>
    </recommendedName>
</protein>
<keyword evidence="2" id="KW-0812">Transmembrane</keyword>
<keyword evidence="2" id="KW-1133">Transmembrane helix</keyword>
<evidence type="ECO:0000313" key="4">
    <source>
        <dbReference type="Proteomes" id="UP001608902"/>
    </source>
</evidence>
<feature type="transmembrane region" description="Helical" evidence="2">
    <location>
        <begin position="354"/>
        <end position="376"/>
    </location>
</feature>
<dbReference type="Gene3D" id="1.20.1070.10">
    <property type="entry name" value="Rhodopsin 7-helix transmembrane proteins"/>
    <property type="match status" value="1"/>
</dbReference>
<evidence type="ECO:0000313" key="3">
    <source>
        <dbReference type="EMBL" id="MFH4982934.1"/>
    </source>
</evidence>
<feature type="transmembrane region" description="Helical" evidence="2">
    <location>
        <begin position="259"/>
        <end position="278"/>
    </location>
</feature>
<comment type="caution">
    <text evidence="3">The sequence shown here is derived from an EMBL/GenBank/DDBJ whole genome shotgun (WGS) entry which is preliminary data.</text>
</comment>
<organism evidence="3 4">
    <name type="scientific">Gnathostoma spinigerum</name>
    <dbReference type="NCBI Taxonomy" id="75299"/>
    <lineage>
        <taxon>Eukaryota</taxon>
        <taxon>Metazoa</taxon>
        <taxon>Ecdysozoa</taxon>
        <taxon>Nematoda</taxon>
        <taxon>Chromadorea</taxon>
        <taxon>Rhabditida</taxon>
        <taxon>Spirurina</taxon>
        <taxon>Gnathostomatomorpha</taxon>
        <taxon>Gnathostomatoidea</taxon>
        <taxon>Gnathostomatidae</taxon>
        <taxon>Gnathostoma</taxon>
    </lineage>
</organism>
<dbReference type="SUPFAM" id="SSF81321">
    <property type="entry name" value="Family A G protein-coupled receptor-like"/>
    <property type="match status" value="1"/>
</dbReference>
<reference evidence="3 4" key="1">
    <citation type="submission" date="2024-08" db="EMBL/GenBank/DDBJ databases">
        <title>Gnathostoma spinigerum genome.</title>
        <authorList>
            <person name="Gonzalez-Bertolin B."/>
            <person name="Monzon S."/>
            <person name="Zaballos A."/>
            <person name="Jimenez P."/>
            <person name="Dekumyoy P."/>
            <person name="Varona S."/>
            <person name="Cuesta I."/>
            <person name="Sumanam S."/>
            <person name="Adisakwattana P."/>
            <person name="Gasser R.B."/>
            <person name="Hernandez-Gonzalez A."/>
            <person name="Young N.D."/>
            <person name="Perteguer M.J."/>
        </authorList>
    </citation>
    <scope>NUCLEOTIDE SEQUENCE [LARGE SCALE GENOMIC DNA]</scope>
    <source>
        <strain evidence="3">AL3</strain>
        <tissue evidence="3">Liver</tissue>
    </source>
</reference>
<accession>A0ABD6ESI9</accession>
<feature type="transmembrane region" description="Helical" evidence="2">
    <location>
        <begin position="186"/>
        <end position="204"/>
    </location>
</feature>
<keyword evidence="2" id="KW-0472">Membrane</keyword>
<evidence type="ECO:0000256" key="2">
    <source>
        <dbReference type="SAM" id="Phobius"/>
    </source>
</evidence>
<feature type="transmembrane region" description="Helical" evidence="2">
    <location>
        <begin position="142"/>
        <end position="165"/>
    </location>
</feature>
<feature type="region of interest" description="Disordered" evidence="1">
    <location>
        <begin position="445"/>
        <end position="467"/>
    </location>
</feature>
<evidence type="ECO:0000256" key="1">
    <source>
        <dbReference type="SAM" id="MobiDB-lite"/>
    </source>
</evidence>
<dbReference type="EMBL" id="JBGFUD010010504">
    <property type="protein sequence ID" value="MFH4982934.1"/>
    <property type="molecule type" value="Genomic_DNA"/>
</dbReference>
<evidence type="ECO:0008006" key="5">
    <source>
        <dbReference type="Google" id="ProtNLM"/>
    </source>
</evidence>
<keyword evidence="4" id="KW-1185">Reference proteome</keyword>
<feature type="transmembrane region" description="Helical" evidence="2">
    <location>
        <begin position="216"/>
        <end position="239"/>
    </location>
</feature>
<dbReference type="Proteomes" id="UP001608902">
    <property type="component" value="Unassembled WGS sequence"/>
</dbReference>
<proteinExistence type="predicted"/>
<dbReference type="CDD" id="cd00637">
    <property type="entry name" value="7tm_classA_rhodopsin-like"/>
    <property type="match status" value="1"/>
</dbReference>
<sequence>MVIDHLPLRVSLESRVFVNSRGRRECGRIAIFSQQFETPSREVVGRQICRKTKRLSVQKKTFGVYHCDKCHLTHSTSDKFGRSTLLAGTYLFERCTMLDSTLEALVSRRTGIPTDCFSNISLSGLTLNEDDLIVEGVNAFRFAWIPMPMAFIGFILSSTFMICLARAMIANTVSRRYYMLLLNRSLGDMFCSFSVFCCCSYAVVVRRISFSDELMYTLDTIFLACFWFALVSYGTLSFIKMHAVLRPIKFLLRVKFRCYSYIVIASWIVFAVAVLWALSITPLINITFAGCKLETCIHYVNRIQCIATVGAYLITVGLFAATCILIWRQLHSIARNSGDANGPRPNRGIAIWRLAIRVITFTAFNLPYVVFCAYLIFQQPCYLAWNFVRIVRILSYMRGGMLLRMSIDVVVCFIVEKEMLDQLLLIIGCGKRRKNKNKLTASQISNQSDESILPSKSSFSARATQAQ</sequence>
<gene>
    <name evidence="3" type="ORF">AB6A40_009643</name>
</gene>
<dbReference type="AlphaFoldDB" id="A0ABD6ESI9"/>
<feature type="transmembrane region" description="Helical" evidence="2">
    <location>
        <begin position="309"/>
        <end position="327"/>
    </location>
</feature>